<evidence type="ECO:0000313" key="1">
    <source>
        <dbReference type="EMBL" id="WZH48377.1"/>
    </source>
</evidence>
<evidence type="ECO:0000313" key="2">
    <source>
        <dbReference type="Proteomes" id="UP001489902"/>
    </source>
</evidence>
<proteinExistence type="predicted"/>
<organism evidence="1 2">
    <name type="scientific">Fusarium acuminatum</name>
    <dbReference type="NCBI Taxonomy" id="5515"/>
    <lineage>
        <taxon>Eukaryota</taxon>
        <taxon>Fungi</taxon>
        <taxon>Dikarya</taxon>
        <taxon>Ascomycota</taxon>
        <taxon>Pezizomycotina</taxon>
        <taxon>Sordariomycetes</taxon>
        <taxon>Hypocreomycetidae</taxon>
        <taxon>Hypocreales</taxon>
        <taxon>Nectriaceae</taxon>
        <taxon>Fusarium</taxon>
        <taxon>Fusarium tricinctum species complex</taxon>
    </lineage>
</organism>
<dbReference type="Proteomes" id="UP001489902">
    <property type="component" value="Chromosome 5"/>
</dbReference>
<accession>A0ABZ2X819</accession>
<protein>
    <submittedName>
        <fullName evidence="1">Uncharacterized protein</fullName>
    </submittedName>
</protein>
<dbReference type="EMBL" id="CP151264">
    <property type="protein sequence ID" value="WZH48377.1"/>
    <property type="molecule type" value="Genomic_DNA"/>
</dbReference>
<gene>
    <name evidence="1" type="ORF">QYS62_009551</name>
</gene>
<reference evidence="1 2" key="1">
    <citation type="submission" date="2024-04" db="EMBL/GenBank/DDBJ databases">
        <title>Complete genome sequence of Fusarium acuminatum.</title>
        <authorList>
            <person name="Lan B."/>
        </authorList>
    </citation>
    <scope>NUCLEOTIDE SEQUENCE [LARGE SCALE GENOMIC DNA]</scope>
    <source>
        <strain evidence="1">1A</strain>
    </source>
</reference>
<name>A0ABZ2X819_9HYPO</name>
<sequence>MSSAVRTTFTGNALHEPNSITWPSTSPPALVIGHGLRWQGKIRLIGFVDVFFLICYSGESRFEKGIIIYKDDVFIRNILREANVTAAELGLEVINENEIEAAQAKGREPILERHFKFQSIRGGLDYTITSLGHEIGVKTRYEKTNLKRYEIKIRKGRDYAMKSKCSDPWPQCQHADKVVERIRRGVSQHDFFDLMHDAIRLGVITHAELIGHIVGKTIGGTTVEDMGSKYFEAITGAKSSQNLALAADR</sequence>
<keyword evidence="2" id="KW-1185">Reference proteome</keyword>